<dbReference type="InterPro" id="IPR010152">
    <property type="entry name" value="CRISPR-assoc_prot_Cas2_sub"/>
</dbReference>
<keyword evidence="2" id="KW-1185">Reference proteome</keyword>
<dbReference type="RefSeq" id="WP_160820666.1">
    <property type="nucleotide sequence ID" value="NZ_JBHSXE010000001.1"/>
</dbReference>
<evidence type="ECO:0000313" key="2">
    <source>
        <dbReference type="Proteomes" id="UP001596380"/>
    </source>
</evidence>
<protein>
    <submittedName>
        <fullName evidence="1">Type I-E CRISPR-associated endoribonuclease Cas2e</fullName>
    </submittedName>
</protein>
<dbReference type="Gene3D" id="3.30.70.240">
    <property type="match status" value="1"/>
</dbReference>
<dbReference type="NCBIfam" id="TIGR01873">
    <property type="entry name" value="cas_CT1978"/>
    <property type="match status" value="1"/>
</dbReference>
<name>A0ABW2CEI2_9ACTN</name>
<evidence type="ECO:0000313" key="1">
    <source>
        <dbReference type="EMBL" id="MFC6880173.1"/>
    </source>
</evidence>
<organism evidence="1 2">
    <name type="scientific">Actinomadura yumaensis</name>
    <dbReference type="NCBI Taxonomy" id="111807"/>
    <lineage>
        <taxon>Bacteria</taxon>
        <taxon>Bacillati</taxon>
        <taxon>Actinomycetota</taxon>
        <taxon>Actinomycetes</taxon>
        <taxon>Streptosporangiales</taxon>
        <taxon>Thermomonosporaceae</taxon>
        <taxon>Actinomadura</taxon>
    </lineage>
</organism>
<comment type="caution">
    <text evidence="1">The sequence shown here is derived from an EMBL/GenBank/DDBJ whole genome shotgun (WGS) entry which is preliminary data.</text>
</comment>
<dbReference type="Proteomes" id="UP001596380">
    <property type="component" value="Unassembled WGS sequence"/>
</dbReference>
<gene>
    <name evidence="1" type="primary">cas2e</name>
    <name evidence="1" type="ORF">ACFQKB_10395</name>
</gene>
<sequence length="103" mass="11436">MTTVVVLIAAPEGLRGHLTRWMVEVHAGVFVGNPSRRIRDRLWDLLATRIGDGQAILVEPAANEQGWSVRTAGKDRWKPVDFDGLILSARRRNQPNENSPPTG</sequence>
<dbReference type="CDD" id="cd09755">
    <property type="entry name" value="Cas2_I-E"/>
    <property type="match status" value="1"/>
</dbReference>
<dbReference type="EMBL" id="JBHSXS010000004">
    <property type="protein sequence ID" value="MFC6880173.1"/>
    <property type="molecule type" value="Genomic_DNA"/>
</dbReference>
<accession>A0ABW2CEI2</accession>
<reference evidence="2" key="1">
    <citation type="journal article" date="2019" name="Int. J. Syst. Evol. Microbiol.">
        <title>The Global Catalogue of Microorganisms (GCM) 10K type strain sequencing project: providing services to taxonomists for standard genome sequencing and annotation.</title>
        <authorList>
            <consortium name="The Broad Institute Genomics Platform"/>
            <consortium name="The Broad Institute Genome Sequencing Center for Infectious Disease"/>
            <person name="Wu L."/>
            <person name="Ma J."/>
        </authorList>
    </citation>
    <scope>NUCLEOTIDE SEQUENCE [LARGE SCALE GENOMIC DNA]</scope>
    <source>
        <strain evidence="2">JCM 3369</strain>
    </source>
</reference>
<dbReference type="Pfam" id="PF09707">
    <property type="entry name" value="Cas_Cas2CT1978"/>
    <property type="match status" value="1"/>
</dbReference>
<proteinExistence type="predicted"/>